<accession>A0AAE1J5C9</accession>
<dbReference type="SUPFAM" id="SSF50978">
    <property type="entry name" value="WD40 repeat-like"/>
    <property type="match status" value="1"/>
</dbReference>
<dbReference type="PANTHER" id="PTHR22840">
    <property type="entry name" value="WD REPEAT-CONTAINING PROTEIN 36"/>
    <property type="match status" value="1"/>
</dbReference>
<dbReference type="GO" id="GO:0034388">
    <property type="term" value="C:Pwp2p-containing subcomplex of 90S preribosome"/>
    <property type="evidence" value="ECO:0007669"/>
    <property type="project" value="TreeGrafter"/>
</dbReference>
<evidence type="ECO:0000313" key="2">
    <source>
        <dbReference type="EMBL" id="KAK4261959.1"/>
    </source>
</evidence>
<keyword evidence="3" id="KW-1185">Reference proteome</keyword>
<dbReference type="GO" id="GO:0006364">
    <property type="term" value="P:rRNA processing"/>
    <property type="evidence" value="ECO:0007669"/>
    <property type="project" value="TreeGrafter"/>
</dbReference>
<evidence type="ECO:0000313" key="3">
    <source>
        <dbReference type="Proteomes" id="UP001293593"/>
    </source>
</evidence>
<reference evidence="2" key="1">
    <citation type="submission" date="2023-10" db="EMBL/GenBank/DDBJ databases">
        <title>Chromosome-level genome of the transformable northern wattle, Acacia crassicarpa.</title>
        <authorList>
            <person name="Massaro I."/>
            <person name="Sinha N.R."/>
            <person name="Poethig S."/>
            <person name="Leichty A.R."/>
        </authorList>
    </citation>
    <scope>NUCLEOTIDE SEQUENCE</scope>
    <source>
        <strain evidence="2">Acra3RX</strain>
        <tissue evidence="2">Leaf</tissue>
    </source>
</reference>
<sequence>MLCLFQVATWSKHNAKVNFLLLFGKHIISVDAHGGMFIWAFKGIDQNLAPFEHMKLDDKFIVSCKIHPDNYLNKVLIGSEQGPMQLWKEHKHKEKKRSLRDGIHLSCLVYLPLLLILLLLVVQREGFLFATFDMMKS</sequence>
<feature type="transmembrane region" description="Helical" evidence="1">
    <location>
        <begin position="102"/>
        <end position="122"/>
    </location>
</feature>
<keyword evidence="1" id="KW-0812">Transmembrane</keyword>
<protein>
    <submittedName>
        <fullName evidence="2">Uncharacterized protein</fullName>
    </submittedName>
</protein>
<dbReference type="InterPro" id="IPR015943">
    <property type="entry name" value="WD40/YVTN_repeat-like_dom_sf"/>
</dbReference>
<dbReference type="InterPro" id="IPR036322">
    <property type="entry name" value="WD40_repeat_dom_sf"/>
</dbReference>
<dbReference type="GO" id="GO:0032040">
    <property type="term" value="C:small-subunit processome"/>
    <property type="evidence" value="ECO:0007669"/>
    <property type="project" value="TreeGrafter"/>
</dbReference>
<keyword evidence="1" id="KW-0472">Membrane</keyword>
<dbReference type="Gene3D" id="2.130.10.10">
    <property type="entry name" value="YVTN repeat-like/Quinoprotein amine dehydrogenase"/>
    <property type="match status" value="1"/>
</dbReference>
<gene>
    <name evidence="2" type="ORF">QN277_004884</name>
</gene>
<evidence type="ECO:0000256" key="1">
    <source>
        <dbReference type="SAM" id="Phobius"/>
    </source>
</evidence>
<name>A0AAE1J5C9_9FABA</name>
<organism evidence="2 3">
    <name type="scientific">Acacia crassicarpa</name>
    <name type="common">northern wattle</name>
    <dbReference type="NCBI Taxonomy" id="499986"/>
    <lineage>
        <taxon>Eukaryota</taxon>
        <taxon>Viridiplantae</taxon>
        <taxon>Streptophyta</taxon>
        <taxon>Embryophyta</taxon>
        <taxon>Tracheophyta</taxon>
        <taxon>Spermatophyta</taxon>
        <taxon>Magnoliopsida</taxon>
        <taxon>eudicotyledons</taxon>
        <taxon>Gunneridae</taxon>
        <taxon>Pentapetalae</taxon>
        <taxon>rosids</taxon>
        <taxon>fabids</taxon>
        <taxon>Fabales</taxon>
        <taxon>Fabaceae</taxon>
        <taxon>Caesalpinioideae</taxon>
        <taxon>mimosoid clade</taxon>
        <taxon>Acacieae</taxon>
        <taxon>Acacia</taxon>
    </lineage>
</organism>
<dbReference type="EMBL" id="JAWXYG010000010">
    <property type="protein sequence ID" value="KAK4261959.1"/>
    <property type="molecule type" value="Genomic_DNA"/>
</dbReference>
<dbReference type="PANTHER" id="PTHR22840:SF12">
    <property type="entry name" value="WD REPEAT-CONTAINING PROTEIN 36"/>
    <property type="match status" value="1"/>
</dbReference>
<comment type="caution">
    <text evidence="2">The sequence shown here is derived from an EMBL/GenBank/DDBJ whole genome shotgun (WGS) entry which is preliminary data.</text>
</comment>
<dbReference type="AlphaFoldDB" id="A0AAE1J5C9"/>
<dbReference type="Proteomes" id="UP001293593">
    <property type="component" value="Unassembled WGS sequence"/>
</dbReference>
<proteinExistence type="predicted"/>
<keyword evidence="1" id="KW-1133">Transmembrane helix</keyword>